<dbReference type="AlphaFoldDB" id="A0AAD4GMR2"/>
<dbReference type="EMBL" id="VCAU01000264">
    <property type="protein sequence ID" value="KAF9882610.1"/>
    <property type="molecule type" value="Genomic_DNA"/>
</dbReference>
<reference evidence="1" key="2">
    <citation type="submission" date="2020-02" db="EMBL/GenBank/DDBJ databases">
        <authorList>
            <person name="Gilchrist C.L.M."/>
            <person name="Chooi Y.-H."/>
        </authorList>
    </citation>
    <scope>NUCLEOTIDE SEQUENCE</scope>
    <source>
        <strain evidence="1">MST-FP2251</strain>
    </source>
</reference>
<proteinExistence type="predicted"/>
<evidence type="ECO:0000313" key="1">
    <source>
        <dbReference type="EMBL" id="KAF9882610.1"/>
    </source>
</evidence>
<sequence>MLRRVLDYRGLRTGLRLGNIYRLLRMKCPHEHTHYLKHILRVWSYIIGPDSAAGLDSRSVQLLEGRWPVLSPDDREFICRQFKIGGIFPSISNPAKRRAIAHRLLRVSTIIPSVHIFMEDTKYLLPCALAMRRLTSDGPQDTIQTFLWHHFRPGHRHTADHSAFRQGYRTLWLFTIQNFPDLVGALPLLDGRGRERRLRPSAKGSKQCWRIFASLAQSLGFDSPQIQSLVGNKIFSPDASHSNLHPSLGRDPKLTQYSVEGWKLRARCGMPSESSFLESRPFLTLDHVDGPLLPTAGGTLTPFAVSRNIFQAFLGHLPPPKKSSRGTPISIKHVHHPIPDIIHEQPMPVVMAQRTVPWEMLLLRCKRRFHAAGAMLQLCPGRVSYTPSVYSSSGRRSSLEYGQGPSLQSDLAVLQRSNPFRQSRLPPSASHLGSLRTTPEPKPLAARLGFCGQQTLHSPQDFPPPTAEQANGKAILYEIGSPAVTYRLPLARVTGLFNIYSRSHPGFWYAVWADNQLRAVEPAAVPGVLRAHVVISGPGDYWARAQHGQFTSEQTRRRSSTWLDEVGYSQYFQGQR</sequence>
<protein>
    <submittedName>
        <fullName evidence="1">Uncharacterized protein</fullName>
    </submittedName>
</protein>
<accession>A0AAD4GMR2</accession>
<name>A0AAD4GMR2_ASPNN</name>
<comment type="caution">
    <text evidence="1">The sequence shown here is derived from an EMBL/GenBank/DDBJ whole genome shotgun (WGS) entry which is preliminary data.</text>
</comment>
<gene>
    <name evidence="1" type="ORF">FE257_005962</name>
</gene>
<reference evidence="1" key="1">
    <citation type="journal article" date="2019" name="Beilstein J. Org. Chem.">
        <title>Nanangenines: drimane sesquiterpenoids as the dominant metabolite cohort of a novel Australian fungus, Aspergillus nanangensis.</title>
        <authorList>
            <person name="Lacey H.J."/>
            <person name="Gilchrist C.L.M."/>
            <person name="Crombie A."/>
            <person name="Kalaitzis J.A."/>
            <person name="Vuong D."/>
            <person name="Rutledge P.J."/>
            <person name="Turner P."/>
            <person name="Pitt J.I."/>
            <person name="Lacey E."/>
            <person name="Chooi Y.H."/>
            <person name="Piggott A.M."/>
        </authorList>
    </citation>
    <scope>NUCLEOTIDE SEQUENCE</scope>
    <source>
        <strain evidence="1">MST-FP2251</strain>
    </source>
</reference>
<dbReference type="Pfam" id="PF12520">
    <property type="entry name" value="DUF3723"/>
    <property type="match status" value="2"/>
</dbReference>
<organism evidence="1 2">
    <name type="scientific">Aspergillus nanangensis</name>
    <dbReference type="NCBI Taxonomy" id="2582783"/>
    <lineage>
        <taxon>Eukaryota</taxon>
        <taxon>Fungi</taxon>
        <taxon>Dikarya</taxon>
        <taxon>Ascomycota</taxon>
        <taxon>Pezizomycotina</taxon>
        <taxon>Eurotiomycetes</taxon>
        <taxon>Eurotiomycetidae</taxon>
        <taxon>Eurotiales</taxon>
        <taxon>Aspergillaceae</taxon>
        <taxon>Aspergillus</taxon>
        <taxon>Aspergillus subgen. Circumdati</taxon>
    </lineage>
</organism>
<dbReference type="InterPro" id="IPR022198">
    <property type="entry name" value="DUF3723"/>
</dbReference>
<dbReference type="Proteomes" id="UP001194746">
    <property type="component" value="Unassembled WGS sequence"/>
</dbReference>
<keyword evidence="2" id="KW-1185">Reference proteome</keyword>
<evidence type="ECO:0000313" key="2">
    <source>
        <dbReference type="Proteomes" id="UP001194746"/>
    </source>
</evidence>